<dbReference type="InterPro" id="IPR036165">
    <property type="entry name" value="YefM-like_sf"/>
</dbReference>
<dbReference type="AlphaFoldDB" id="A0A9X1NXS0"/>
<dbReference type="NCBIfam" id="TIGR01552">
    <property type="entry name" value="phd_fam"/>
    <property type="match status" value="1"/>
</dbReference>
<reference evidence="3" key="1">
    <citation type="submission" date="2022-01" db="EMBL/GenBank/DDBJ databases">
        <title>Jiella avicenniae sp. nov., a novel endophytic bacterium isolated from bark of Avicennia marina.</title>
        <authorList>
            <person name="Tuo L."/>
        </authorList>
    </citation>
    <scope>NUCLEOTIDE SEQUENCE</scope>
    <source>
        <strain evidence="3">CBK1P-4</strain>
    </source>
</reference>
<dbReference type="EMBL" id="JAJUWU010000010">
    <property type="protein sequence ID" value="MCE7028717.1"/>
    <property type="molecule type" value="Genomic_DNA"/>
</dbReference>
<dbReference type="Pfam" id="PF02604">
    <property type="entry name" value="PhdYeFM_antitox"/>
    <property type="match status" value="1"/>
</dbReference>
<evidence type="ECO:0000313" key="5">
    <source>
        <dbReference type="Proteomes" id="UP001139035"/>
    </source>
</evidence>
<proteinExistence type="inferred from homology"/>
<organism evidence="3 5">
    <name type="scientific">Jiella avicenniae</name>
    <dbReference type="NCBI Taxonomy" id="2907202"/>
    <lineage>
        <taxon>Bacteria</taxon>
        <taxon>Pseudomonadati</taxon>
        <taxon>Pseudomonadota</taxon>
        <taxon>Alphaproteobacteria</taxon>
        <taxon>Hyphomicrobiales</taxon>
        <taxon>Aurantimonadaceae</taxon>
        <taxon>Jiella</taxon>
    </lineage>
</organism>
<dbReference type="Gene3D" id="3.40.1620.10">
    <property type="entry name" value="YefM-like domain"/>
    <property type="match status" value="1"/>
</dbReference>
<dbReference type="Proteomes" id="UP001139035">
    <property type="component" value="Unassembled WGS sequence"/>
</dbReference>
<dbReference type="SUPFAM" id="SSF143120">
    <property type="entry name" value="YefM-like"/>
    <property type="match status" value="1"/>
</dbReference>
<evidence type="ECO:0000256" key="2">
    <source>
        <dbReference type="RuleBase" id="RU362080"/>
    </source>
</evidence>
<comment type="caution">
    <text evidence="3">The sequence shown here is derived from an EMBL/GenBank/DDBJ whole genome shotgun (WGS) entry which is preliminary data.</text>
</comment>
<gene>
    <name evidence="3" type="ORF">LZD57_06705</name>
    <name evidence="4" type="ORF">LZD57_12020</name>
</gene>
<keyword evidence="5" id="KW-1185">Reference proteome</keyword>
<dbReference type="RefSeq" id="WP_233718739.1">
    <property type="nucleotide sequence ID" value="NZ_JAJUWU010000005.1"/>
</dbReference>
<sequence length="83" mass="8948">MTTISSRELNQDIGAAKRAAAVSPVVITDRGKPAFVLMTHEEFRRMSGEKAGPTMLDLLASEDASGIDIDFERPAPAGRQVTF</sequence>
<accession>A0A9X1NXS0</accession>
<protein>
    <recommendedName>
        <fullName evidence="2">Antitoxin</fullName>
    </recommendedName>
</protein>
<evidence type="ECO:0000313" key="4">
    <source>
        <dbReference type="EMBL" id="MCE7028717.1"/>
    </source>
</evidence>
<name>A0A9X1NXS0_9HYPH</name>
<dbReference type="EMBL" id="JAJUWU010000005">
    <property type="protein sequence ID" value="MCE7027675.1"/>
    <property type="molecule type" value="Genomic_DNA"/>
</dbReference>
<dbReference type="InterPro" id="IPR006442">
    <property type="entry name" value="Antitoxin_Phd/YefM"/>
</dbReference>
<evidence type="ECO:0000313" key="3">
    <source>
        <dbReference type="EMBL" id="MCE7027675.1"/>
    </source>
</evidence>
<comment type="similarity">
    <text evidence="1 2">Belongs to the phD/YefM antitoxin family.</text>
</comment>
<comment type="function">
    <text evidence="2">Antitoxin component of a type II toxin-antitoxin (TA) system.</text>
</comment>
<evidence type="ECO:0000256" key="1">
    <source>
        <dbReference type="ARBA" id="ARBA00009981"/>
    </source>
</evidence>